<dbReference type="SMART" id="SM00935">
    <property type="entry name" value="OmpH"/>
    <property type="match status" value="1"/>
</dbReference>
<dbReference type="PANTHER" id="PTHR35089:SF1">
    <property type="entry name" value="CHAPERONE PROTEIN SKP"/>
    <property type="match status" value="1"/>
</dbReference>
<dbReference type="SUPFAM" id="SSF111384">
    <property type="entry name" value="OmpH-like"/>
    <property type="match status" value="1"/>
</dbReference>
<comment type="similarity">
    <text evidence="1">Belongs to the Skp family.</text>
</comment>
<name>I4AJ31_BERLS</name>
<dbReference type="OrthoDB" id="1524711at2"/>
<protein>
    <submittedName>
        <fullName evidence="5">Outer membrane protein</fullName>
    </submittedName>
</protein>
<dbReference type="EMBL" id="CP003345">
    <property type="protein sequence ID" value="AFM03966.1"/>
    <property type="molecule type" value="Genomic_DNA"/>
</dbReference>
<sequence precursor="true">MKKIFLLLILFAFTASLQAQDVKIGYTSAYLILPHVPAYMKAQDSLKKTEAALTNQLMIKQNDFEAKYKKFEADRQSGDVIPVLLRTRANDLQKLQQEITQERELYSQELQKMQAALQTPILQKVKTAIEEVGKENGYTFILSSQDGMGQDNFLFSTDKIDITLLVLDKLGVKMTPEQLAAANAKLEADAIAAEKAAQN</sequence>
<dbReference type="Proteomes" id="UP000006054">
    <property type="component" value="Chromosome"/>
</dbReference>
<evidence type="ECO:0000256" key="4">
    <source>
        <dbReference type="SAM" id="SignalP"/>
    </source>
</evidence>
<dbReference type="Gene3D" id="3.30.910.20">
    <property type="entry name" value="Skp domain"/>
    <property type="match status" value="1"/>
</dbReference>
<dbReference type="RefSeq" id="WP_014797423.1">
    <property type="nucleotide sequence ID" value="NC_018018.1"/>
</dbReference>
<feature type="chain" id="PRO_5003686181" evidence="4">
    <location>
        <begin position="20"/>
        <end position="199"/>
    </location>
</feature>
<dbReference type="PANTHER" id="PTHR35089">
    <property type="entry name" value="CHAPERONE PROTEIN SKP"/>
    <property type="match status" value="1"/>
</dbReference>
<evidence type="ECO:0000256" key="3">
    <source>
        <dbReference type="SAM" id="Coils"/>
    </source>
</evidence>
<evidence type="ECO:0000256" key="1">
    <source>
        <dbReference type="ARBA" id="ARBA00009091"/>
    </source>
</evidence>
<feature type="coiled-coil region" evidence="3">
    <location>
        <begin position="85"/>
        <end position="116"/>
    </location>
</feature>
<reference evidence="6" key="1">
    <citation type="submission" date="2012-06" db="EMBL/GenBank/DDBJ databases">
        <title>The complete genome of Flexibacter litoralis DSM 6794.</title>
        <authorList>
            <person name="Lucas S."/>
            <person name="Copeland A."/>
            <person name="Lapidus A."/>
            <person name="Glavina del Rio T."/>
            <person name="Dalin E."/>
            <person name="Tice H."/>
            <person name="Bruce D."/>
            <person name="Goodwin L."/>
            <person name="Pitluck S."/>
            <person name="Peters L."/>
            <person name="Ovchinnikova G."/>
            <person name="Lu M."/>
            <person name="Kyrpides N."/>
            <person name="Mavromatis K."/>
            <person name="Ivanova N."/>
            <person name="Brettin T."/>
            <person name="Detter J.C."/>
            <person name="Han C."/>
            <person name="Larimer F."/>
            <person name="Land M."/>
            <person name="Hauser L."/>
            <person name="Markowitz V."/>
            <person name="Cheng J.-F."/>
            <person name="Hugenholtz P."/>
            <person name="Woyke T."/>
            <person name="Wu D."/>
            <person name="Spring S."/>
            <person name="Lang E."/>
            <person name="Kopitz M."/>
            <person name="Brambilla E."/>
            <person name="Klenk H.-P."/>
            <person name="Eisen J.A."/>
        </authorList>
    </citation>
    <scope>NUCLEOTIDE SEQUENCE [LARGE SCALE GENOMIC DNA]</scope>
    <source>
        <strain evidence="6">ATCC 23117 / DSM 6794 / NBRC 15988 / NCIMB 1366 / Sio-4</strain>
    </source>
</reference>
<proteinExistence type="inferred from homology"/>
<dbReference type="eggNOG" id="COG2825">
    <property type="taxonomic scope" value="Bacteria"/>
</dbReference>
<feature type="signal peptide" evidence="4">
    <location>
        <begin position="1"/>
        <end position="19"/>
    </location>
</feature>
<evidence type="ECO:0000256" key="2">
    <source>
        <dbReference type="ARBA" id="ARBA00022729"/>
    </source>
</evidence>
<dbReference type="InterPro" id="IPR024930">
    <property type="entry name" value="Skp_dom_sf"/>
</dbReference>
<evidence type="ECO:0000313" key="5">
    <source>
        <dbReference type="EMBL" id="AFM03966.1"/>
    </source>
</evidence>
<keyword evidence="2 4" id="KW-0732">Signal</keyword>
<keyword evidence="3" id="KW-0175">Coiled coil</keyword>
<keyword evidence="6" id="KW-1185">Reference proteome</keyword>
<gene>
    <name evidence="5" type="ordered locus">Fleli_1545</name>
</gene>
<dbReference type="Pfam" id="PF03938">
    <property type="entry name" value="OmpH"/>
    <property type="match status" value="1"/>
</dbReference>
<dbReference type="InterPro" id="IPR005632">
    <property type="entry name" value="Chaperone_Skp"/>
</dbReference>
<dbReference type="GO" id="GO:0005829">
    <property type="term" value="C:cytosol"/>
    <property type="evidence" value="ECO:0007669"/>
    <property type="project" value="TreeGrafter"/>
</dbReference>
<dbReference type="KEGG" id="fli:Fleli_1545"/>
<dbReference type="STRING" id="880071.Fleli_1545"/>
<accession>I4AJ31</accession>
<dbReference type="GO" id="GO:0050821">
    <property type="term" value="P:protein stabilization"/>
    <property type="evidence" value="ECO:0007669"/>
    <property type="project" value="TreeGrafter"/>
</dbReference>
<dbReference type="HOGENOM" id="CLU_053320_3_0_10"/>
<evidence type="ECO:0000313" key="6">
    <source>
        <dbReference type="Proteomes" id="UP000006054"/>
    </source>
</evidence>
<dbReference type="GO" id="GO:0051082">
    <property type="term" value="F:unfolded protein binding"/>
    <property type="evidence" value="ECO:0007669"/>
    <property type="project" value="InterPro"/>
</dbReference>
<dbReference type="AlphaFoldDB" id="I4AJ31"/>
<organism evidence="5 6">
    <name type="scientific">Bernardetia litoralis (strain ATCC 23117 / DSM 6794 / NBRC 15988 / NCIMB 1366 / Fx l1 / Sio-4)</name>
    <name type="common">Flexibacter litoralis</name>
    <dbReference type="NCBI Taxonomy" id="880071"/>
    <lineage>
        <taxon>Bacteria</taxon>
        <taxon>Pseudomonadati</taxon>
        <taxon>Bacteroidota</taxon>
        <taxon>Cytophagia</taxon>
        <taxon>Cytophagales</taxon>
        <taxon>Bernardetiaceae</taxon>
        <taxon>Bernardetia</taxon>
    </lineage>
</organism>